<keyword evidence="1" id="KW-0472">Membrane</keyword>
<feature type="transmembrane region" description="Helical" evidence="1">
    <location>
        <begin position="69"/>
        <end position="89"/>
    </location>
</feature>
<accession>A0A6M0JW49</accession>
<evidence type="ECO:0000313" key="3">
    <source>
        <dbReference type="EMBL" id="NEV61419.1"/>
    </source>
</evidence>
<dbReference type="Pfam" id="PF14358">
    <property type="entry name" value="DUF4405"/>
    <property type="match status" value="1"/>
</dbReference>
<dbReference type="EMBL" id="JAAIJQ010000012">
    <property type="protein sequence ID" value="NEV61419.1"/>
    <property type="molecule type" value="Genomic_DNA"/>
</dbReference>
<protein>
    <submittedName>
        <fullName evidence="3">DUF4405 domain-containing protein</fullName>
    </submittedName>
</protein>
<keyword evidence="1" id="KW-1133">Transmembrane helix</keyword>
<comment type="caution">
    <text evidence="3">The sequence shown here is derived from an EMBL/GenBank/DDBJ whole genome shotgun (WGS) entry which is preliminary data.</text>
</comment>
<keyword evidence="4" id="KW-1185">Reference proteome</keyword>
<sequence>MTKRNTRQWSTPAVIAAGTFMAVSGLLLFFGVHGPVKLAHEWIGLAFVVFVGVHVATHWPVVKRYFSQPAALAIIGGIAIAAFGLMLLAPPQDGEQDHDRRHGDRHAVRWDSGLGATIAALNPSSAQADAIQAILDEEASRAADSRYLAYQQLLGILNTAQRTRLAAVIQQRFDRQLNEAASASNLTADQKSQLGVLCDARRRALRAQRLPVDRALTGGRRRAINFPLGGHACDRAPMS</sequence>
<keyword evidence="1" id="KW-0812">Transmembrane</keyword>
<evidence type="ECO:0000256" key="1">
    <source>
        <dbReference type="SAM" id="Phobius"/>
    </source>
</evidence>
<dbReference type="RefSeq" id="WP_164451629.1">
    <property type="nucleotide sequence ID" value="NZ_JAAIJQ010000012.1"/>
</dbReference>
<dbReference type="InterPro" id="IPR025517">
    <property type="entry name" value="DUF4405"/>
</dbReference>
<feature type="transmembrane region" description="Helical" evidence="1">
    <location>
        <begin position="42"/>
        <end position="62"/>
    </location>
</feature>
<evidence type="ECO:0000259" key="2">
    <source>
        <dbReference type="Pfam" id="PF14358"/>
    </source>
</evidence>
<feature type="domain" description="Flavinylation-associated cytochrome" evidence="2">
    <location>
        <begin position="10"/>
        <end position="59"/>
    </location>
</feature>
<dbReference type="Proteomes" id="UP000483379">
    <property type="component" value="Unassembled WGS sequence"/>
</dbReference>
<organism evidence="3 4">
    <name type="scientific">Thiorhodococcus minor</name>
    <dbReference type="NCBI Taxonomy" id="57489"/>
    <lineage>
        <taxon>Bacteria</taxon>
        <taxon>Pseudomonadati</taxon>
        <taxon>Pseudomonadota</taxon>
        <taxon>Gammaproteobacteria</taxon>
        <taxon>Chromatiales</taxon>
        <taxon>Chromatiaceae</taxon>
        <taxon>Thiorhodococcus</taxon>
    </lineage>
</organism>
<gene>
    <name evidence="3" type="ORF">G3446_05835</name>
</gene>
<proteinExistence type="predicted"/>
<feature type="transmembrane region" description="Helical" evidence="1">
    <location>
        <begin position="12"/>
        <end position="30"/>
    </location>
</feature>
<name>A0A6M0JW49_9GAMM</name>
<evidence type="ECO:0000313" key="4">
    <source>
        <dbReference type="Proteomes" id="UP000483379"/>
    </source>
</evidence>
<dbReference type="AlphaFoldDB" id="A0A6M0JW49"/>
<reference evidence="3 4" key="1">
    <citation type="submission" date="2020-02" db="EMBL/GenBank/DDBJ databases">
        <title>Genome sequences of Thiorhodococcus mannitoliphagus and Thiorhodococcus minor, purple sulfur photosynthetic bacteria in the gammaproteobacterial family, Chromatiaceae.</title>
        <authorList>
            <person name="Aviles F.A."/>
            <person name="Meyer T.E."/>
            <person name="Kyndt J.A."/>
        </authorList>
    </citation>
    <scope>NUCLEOTIDE SEQUENCE [LARGE SCALE GENOMIC DNA]</scope>
    <source>
        <strain evidence="3 4">DSM 11518</strain>
    </source>
</reference>